<dbReference type="Pfam" id="PF12682">
    <property type="entry name" value="Flavodoxin_4"/>
    <property type="match status" value="1"/>
</dbReference>
<gene>
    <name evidence="2" type="ORF">OMQ_00889</name>
</gene>
<dbReference type="EMBL" id="AHYT01000002">
    <property type="protein sequence ID" value="EOT30193.1"/>
    <property type="molecule type" value="Genomic_DNA"/>
</dbReference>
<evidence type="ECO:0000313" key="2">
    <source>
        <dbReference type="EMBL" id="EOT30193.1"/>
    </source>
</evidence>
<dbReference type="AlphaFoldDB" id="S0NW72"/>
<evidence type="ECO:0000313" key="3">
    <source>
        <dbReference type="Proteomes" id="UP000014136"/>
    </source>
</evidence>
<protein>
    <recommendedName>
        <fullName evidence="1">Flavodoxin-like domain-containing protein</fullName>
    </recommendedName>
</protein>
<proteinExistence type="predicted"/>
<reference evidence="2 3" key="1">
    <citation type="submission" date="2013-03" db="EMBL/GenBank/DDBJ databases">
        <title>The Genome Sequence of Enterococcus saccharolyticus ATCC_43076 (Illumina only assembly).</title>
        <authorList>
            <consortium name="The Broad Institute Genomics Platform"/>
            <consortium name="The Broad Institute Genome Sequencing Center for Infectious Disease"/>
            <person name="Earl A."/>
            <person name="Russ C."/>
            <person name="Gilmore M."/>
            <person name="Surin D."/>
            <person name="Walker B."/>
            <person name="Young S."/>
            <person name="Zeng Q."/>
            <person name="Gargeya S."/>
            <person name="Fitzgerald M."/>
            <person name="Haas B."/>
            <person name="Abouelleil A."/>
            <person name="Allen A.W."/>
            <person name="Alvarado L."/>
            <person name="Arachchi H.M."/>
            <person name="Berlin A.M."/>
            <person name="Chapman S.B."/>
            <person name="Gainer-Dewar J."/>
            <person name="Goldberg J."/>
            <person name="Griggs A."/>
            <person name="Gujja S."/>
            <person name="Hansen M."/>
            <person name="Howarth C."/>
            <person name="Imamovic A."/>
            <person name="Ireland A."/>
            <person name="Larimer J."/>
            <person name="McCowan C."/>
            <person name="Murphy C."/>
            <person name="Pearson M."/>
            <person name="Poon T.W."/>
            <person name="Priest M."/>
            <person name="Roberts A."/>
            <person name="Saif S."/>
            <person name="Shea T."/>
            <person name="Sisk P."/>
            <person name="Sykes S."/>
            <person name="Wortman J."/>
            <person name="Nusbaum C."/>
            <person name="Birren B."/>
        </authorList>
    </citation>
    <scope>NUCLEOTIDE SEQUENCE [LARGE SCALE GENOMIC DNA]</scope>
    <source>
        <strain evidence="2 3">ATCC 43076</strain>
    </source>
</reference>
<dbReference type="HOGENOM" id="CLU_068890_0_0_9"/>
<dbReference type="Proteomes" id="UP000014136">
    <property type="component" value="Unassembled WGS sequence"/>
</dbReference>
<comment type="caution">
    <text evidence="2">The sequence shown here is derived from an EMBL/GenBank/DDBJ whole genome shotgun (WGS) entry which is preliminary data.</text>
</comment>
<dbReference type="STRING" id="41997.RV16_GL000535"/>
<organism evidence="2 3">
    <name type="scientific">Enterococcus saccharolyticus subsp. saccharolyticus ATCC 43076</name>
    <dbReference type="NCBI Taxonomy" id="1139996"/>
    <lineage>
        <taxon>Bacteria</taxon>
        <taxon>Bacillati</taxon>
        <taxon>Bacillota</taxon>
        <taxon>Bacilli</taxon>
        <taxon>Lactobacillales</taxon>
        <taxon>Enterococcaceae</taxon>
        <taxon>Enterococcus</taxon>
    </lineage>
</organism>
<dbReference type="Gene3D" id="3.40.50.360">
    <property type="match status" value="1"/>
</dbReference>
<sequence>MTVIIYFSRKNENFLNGQITPLTKGNTEILAEKIGQQLQAPIFEIRPQIPYPYSYTETIHVVEQEKLENLKPAFYELPIDWHYVDTLFLGFPNWCGSMPKVVSHFLESVDMSGKIIYPFCTHEGSAFGLSLIELKQRCPHAIIKLGLPVRGSRVEKADNAISHWLVQ</sequence>
<dbReference type="SUPFAM" id="SSF52218">
    <property type="entry name" value="Flavoproteins"/>
    <property type="match status" value="1"/>
</dbReference>
<accession>S0NW72</accession>
<feature type="domain" description="Flavodoxin-like" evidence="1">
    <location>
        <begin position="24"/>
        <end position="155"/>
    </location>
</feature>
<dbReference type="RefSeq" id="WP_016174689.1">
    <property type="nucleotide sequence ID" value="NZ_KE136389.1"/>
</dbReference>
<dbReference type="PATRIC" id="fig|1139996.3.peg.877"/>
<dbReference type="eggNOG" id="COG0716">
    <property type="taxonomic scope" value="Bacteria"/>
</dbReference>
<name>S0NW72_9ENTE</name>
<dbReference type="InterPro" id="IPR029039">
    <property type="entry name" value="Flavoprotein-like_sf"/>
</dbReference>
<dbReference type="GO" id="GO:0010181">
    <property type="term" value="F:FMN binding"/>
    <property type="evidence" value="ECO:0007669"/>
    <property type="project" value="InterPro"/>
</dbReference>
<dbReference type="PANTHER" id="PTHR39201:SF1">
    <property type="entry name" value="FLAVODOXIN-LIKE DOMAIN-CONTAINING PROTEIN"/>
    <property type="match status" value="1"/>
</dbReference>
<evidence type="ECO:0000259" key="1">
    <source>
        <dbReference type="Pfam" id="PF12682"/>
    </source>
</evidence>
<dbReference type="OrthoDB" id="9806505at2"/>
<dbReference type="PANTHER" id="PTHR39201">
    <property type="entry name" value="EXPORTED PROTEIN-RELATED"/>
    <property type="match status" value="1"/>
</dbReference>
<dbReference type="GO" id="GO:0016651">
    <property type="term" value="F:oxidoreductase activity, acting on NAD(P)H"/>
    <property type="evidence" value="ECO:0007669"/>
    <property type="project" value="UniProtKB-ARBA"/>
</dbReference>
<keyword evidence="3" id="KW-1185">Reference proteome</keyword>
<dbReference type="InterPro" id="IPR008254">
    <property type="entry name" value="Flavodoxin/NO_synth"/>
</dbReference>